<dbReference type="Pfam" id="PF00175">
    <property type="entry name" value="NAD_binding_1"/>
    <property type="match status" value="1"/>
</dbReference>
<protein>
    <submittedName>
        <fullName evidence="3">CDP-4-dehydro-6-deoxyglucose reductase</fullName>
    </submittedName>
</protein>
<dbReference type="OrthoDB" id="9806195at2"/>
<name>A0A4R8IUH0_9GAMM</name>
<dbReference type="InterPro" id="IPR050415">
    <property type="entry name" value="MRET"/>
</dbReference>
<dbReference type="InterPro" id="IPR036010">
    <property type="entry name" value="2Fe-2S_ferredoxin-like_sf"/>
</dbReference>
<keyword evidence="4" id="KW-1185">Reference proteome</keyword>
<dbReference type="GO" id="GO:0051537">
    <property type="term" value="F:2 iron, 2 sulfur cluster binding"/>
    <property type="evidence" value="ECO:0007669"/>
    <property type="project" value="InterPro"/>
</dbReference>
<comment type="caution">
    <text evidence="3">The sequence shown here is derived from an EMBL/GenBank/DDBJ whole genome shotgun (WGS) entry which is preliminary data.</text>
</comment>
<dbReference type="Gene3D" id="3.40.50.80">
    <property type="entry name" value="Nucleotide-binding domain of ferredoxin-NADP reductase (FNR) module"/>
    <property type="match status" value="1"/>
</dbReference>
<gene>
    <name evidence="3" type="ORF">EDC23_1688</name>
</gene>
<dbReference type="InterPro" id="IPR001041">
    <property type="entry name" value="2Fe-2S_ferredoxin-type"/>
</dbReference>
<evidence type="ECO:0000313" key="3">
    <source>
        <dbReference type="EMBL" id="TDY00943.1"/>
    </source>
</evidence>
<dbReference type="PROSITE" id="PS00197">
    <property type="entry name" value="2FE2S_FER_1"/>
    <property type="match status" value="1"/>
</dbReference>
<dbReference type="PANTHER" id="PTHR47354">
    <property type="entry name" value="NADH OXIDOREDUCTASE HCR"/>
    <property type="match status" value="1"/>
</dbReference>
<dbReference type="InterPro" id="IPR017938">
    <property type="entry name" value="Riboflavin_synthase-like_b-brl"/>
</dbReference>
<dbReference type="PROSITE" id="PS51384">
    <property type="entry name" value="FAD_FR"/>
    <property type="match status" value="1"/>
</dbReference>
<evidence type="ECO:0000313" key="4">
    <source>
        <dbReference type="Proteomes" id="UP000294914"/>
    </source>
</evidence>
<dbReference type="PANTHER" id="PTHR47354:SF5">
    <property type="entry name" value="PROTEIN RFBI"/>
    <property type="match status" value="1"/>
</dbReference>
<sequence>MSSICIEPSGRTFEAASGETVLEAALRAGMNVPYNCNNGSCGQCAARLISGEIGKHLPHDYAFRQHEKDQGLFLMCSATPGSDMVIESRTIGSAEDVPHQEIDAKVYKVDEVADNVRVLQLRTPRSQTLRFLAGQYVTLHIDGLAPRSKSVASCPCNGMYLQFHVRYSQEDPFARYIFNNITPRSSMRIAGPHGSFTLDENSRRPMIFIANDTGIAPMKSLIEHCIALESSQPMHLYWLVKNRDEYYLANYVRSLEDALDNFVYTPIFQEDMSSEPPGFDETVEKLAEQIVMDYPVLEEYDVYMNGPADRYAALTERLVQHRLPQNRLFIDSLKHY</sequence>
<dbReference type="InterPro" id="IPR001433">
    <property type="entry name" value="OxRdtase_FAD/NAD-bd"/>
</dbReference>
<dbReference type="Proteomes" id="UP000294914">
    <property type="component" value="Unassembled WGS sequence"/>
</dbReference>
<dbReference type="SUPFAM" id="SSF54292">
    <property type="entry name" value="2Fe-2S ferredoxin-like"/>
    <property type="match status" value="1"/>
</dbReference>
<feature type="domain" description="FAD-binding FR-type" evidence="2">
    <location>
        <begin position="99"/>
        <end position="199"/>
    </location>
</feature>
<dbReference type="InterPro" id="IPR039261">
    <property type="entry name" value="FNR_nucleotide-bd"/>
</dbReference>
<dbReference type="InterPro" id="IPR012675">
    <property type="entry name" value="Beta-grasp_dom_sf"/>
</dbReference>
<organism evidence="3 4">
    <name type="scientific">Thiohalophilus thiocyanatoxydans</name>
    <dbReference type="NCBI Taxonomy" id="381308"/>
    <lineage>
        <taxon>Bacteria</taxon>
        <taxon>Pseudomonadati</taxon>
        <taxon>Pseudomonadota</taxon>
        <taxon>Gammaproteobacteria</taxon>
        <taxon>Thiohalomonadales</taxon>
        <taxon>Thiohalophilaceae</taxon>
        <taxon>Thiohalophilus</taxon>
    </lineage>
</organism>
<dbReference type="InterPro" id="IPR008333">
    <property type="entry name" value="Cbr1-like_FAD-bd_dom"/>
</dbReference>
<dbReference type="GO" id="GO:0016491">
    <property type="term" value="F:oxidoreductase activity"/>
    <property type="evidence" value="ECO:0007669"/>
    <property type="project" value="InterPro"/>
</dbReference>
<reference evidence="3 4" key="1">
    <citation type="submission" date="2019-03" db="EMBL/GenBank/DDBJ databases">
        <title>Genomic Encyclopedia of Type Strains, Phase IV (KMG-IV): sequencing the most valuable type-strain genomes for metagenomic binning, comparative biology and taxonomic classification.</title>
        <authorList>
            <person name="Goeker M."/>
        </authorList>
    </citation>
    <scope>NUCLEOTIDE SEQUENCE [LARGE SCALE GENOMIC DNA]</scope>
    <source>
        <strain evidence="3 4">DSM 16326</strain>
    </source>
</reference>
<evidence type="ECO:0000259" key="2">
    <source>
        <dbReference type="PROSITE" id="PS51384"/>
    </source>
</evidence>
<proteinExistence type="predicted"/>
<evidence type="ECO:0000259" key="1">
    <source>
        <dbReference type="PROSITE" id="PS51085"/>
    </source>
</evidence>
<dbReference type="PRINTS" id="PR00410">
    <property type="entry name" value="PHEHYDRXLASE"/>
</dbReference>
<dbReference type="Gene3D" id="2.40.30.10">
    <property type="entry name" value="Translation factors"/>
    <property type="match status" value="1"/>
</dbReference>
<dbReference type="PROSITE" id="PS51085">
    <property type="entry name" value="2FE2S_FER_2"/>
    <property type="match status" value="1"/>
</dbReference>
<dbReference type="InterPro" id="IPR017927">
    <property type="entry name" value="FAD-bd_FR_type"/>
</dbReference>
<dbReference type="AlphaFoldDB" id="A0A4R8IUH0"/>
<dbReference type="EMBL" id="SOQX01000004">
    <property type="protein sequence ID" value="TDY00943.1"/>
    <property type="molecule type" value="Genomic_DNA"/>
</dbReference>
<accession>A0A4R8IUH0</accession>
<feature type="domain" description="2Fe-2S ferredoxin-type" evidence="1">
    <location>
        <begin position="2"/>
        <end position="92"/>
    </location>
</feature>
<dbReference type="RefSeq" id="WP_134083403.1">
    <property type="nucleotide sequence ID" value="NZ_SOQX01000004.1"/>
</dbReference>
<dbReference type="Pfam" id="PF00970">
    <property type="entry name" value="FAD_binding_6"/>
    <property type="match status" value="1"/>
</dbReference>
<dbReference type="InterPro" id="IPR006058">
    <property type="entry name" value="2Fe2S_fd_BS"/>
</dbReference>
<dbReference type="CDD" id="cd00207">
    <property type="entry name" value="fer2"/>
    <property type="match status" value="1"/>
</dbReference>
<dbReference type="SUPFAM" id="SSF52343">
    <property type="entry name" value="Ferredoxin reductase-like, C-terminal NADP-linked domain"/>
    <property type="match status" value="1"/>
</dbReference>
<dbReference type="Pfam" id="PF00111">
    <property type="entry name" value="Fer2"/>
    <property type="match status" value="1"/>
</dbReference>
<dbReference type="Gene3D" id="3.10.20.30">
    <property type="match status" value="1"/>
</dbReference>
<dbReference type="SUPFAM" id="SSF63380">
    <property type="entry name" value="Riboflavin synthase domain-like"/>
    <property type="match status" value="1"/>
</dbReference>